<evidence type="ECO:0000313" key="1">
    <source>
        <dbReference type="EMBL" id="KXB31386.1"/>
    </source>
</evidence>
<gene>
    <name evidence="1" type="ORF">AT959_06870</name>
</gene>
<accession>A0A133XKF3</accession>
<comment type="caution">
    <text evidence="1">The sequence shown here is derived from an EMBL/GenBank/DDBJ whole genome shotgun (WGS) entry which is preliminary data.</text>
</comment>
<dbReference type="EMBL" id="LODL01000013">
    <property type="protein sequence ID" value="KXB31386.1"/>
    <property type="molecule type" value="Genomic_DNA"/>
</dbReference>
<organism evidence="1 2">
    <name type="scientific">Dechloromonas denitrificans</name>
    <dbReference type="NCBI Taxonomy" id="281362"/>
    <lineage>
        <taxon>Bacteria</taxon>
        <taxon>Pseudomonadati</taxon>
        <taxon>Pseudomonadota</taxon>
        <taxon>Betaproteobacteria</taxon>
        <taxon>Rhodocyclales</taxon>
        <taxon>Azonexaceae</taxon>
        <taxon>Dechloromonas</taxon>
    </lineage>
</organism>
<keyword evidence="2" id="KW-1185">Reference proteome</keyword>
<dbReference type="AlphaFoldDB" id="A0A133XKF3"/>
<protein>
    <submittedName>
        <fullName evidence="1">Uncharacterized protein</fullName>
    </submittedName>
</protein>
<reference evidence="1 2" key="1">
    <citation type="submission" date="2015-12" db="EMBL/GenBank/DDBJ databases">
        <title>Nitrous oxide reduction kinetics distinguish bacteria harboring typical versus atypical NosZ.</title>
        <authorList>
            <person name="Yoon S."/>
            <person name="Nissen S."/>
            <person name="Park D."/>
            <person name="Sanford R.A."/>
            <person name="Loeffler F.E."/>
        </authorList>
    </citation>
    <scope>NUCLEOTIDE SEQUENCE [LARGE SCALE GENOMIC DNA]</scope>
    <source>
        <strain evidence="1 2">ATCC BAA-841</strain>
    </source>
</reference>
<proteinExistence type="predicted"/>
<evidence type="ECO:0000313" key="2">
    <source>
        <dbReference type="Proteomes" id="UP000070186"/>
    </source>
</evidence>
<sequence>MGACTDEKQVGIRMFGQDRMPGAYCLIKTFPRNQSPNTDNDAFSNKVPTLEKGMVDTSGREACGIYGVLDQMNPIGCQAQCQ</sequence>
<name>A0A133XKF3_9RHOO</name>
<dbReference type="Proteomes" id="UP000070186">
    <property type="component" value="Unassembled WGS sequence"/>
</dbReference>